<keyword evidence="2 8" id="KW-0812">Transmembrane</keyword>
<gene>
    <name evidence="10" type="ORF">CAPTEDRAFT_189897</name>
</gene>
<dbReference type="GO" id="GO:0016020">
    <property type="term" value="C:membrane"/>
    <property type="evidence" value="ECO:0007669"/>
    <property type="project" value="UniProtKB-SubCell"/>
</dbReference>
<dbReference type="PANTHER" id="PTHR44755">
    <property type="entry name" value="NATRIURETIC PEPTIDE RECEPTOR 3-RELATED"/>
    <property type="match status" value="1"/>
</dbReference>
<dbReference type="OrthoDB" id="1890790at2759"/>
<keyword evidence="6" id="KW-0675">Receptor</keyword>
<reference evidence="10 12" key="2">
    <citation type="journal article" date="2013" name="Nature">
        <title>Insights into bilaterian evolution from three spiralian genomes.</title>
        <authorList>
            <person name="Simakov O."/>
            <person name="Marletaz F."/>
            <person name="Cho S.J."/>
            <person name="Edsinger-Gonzales E."/>
            <person name="Havlak P."/>
            <person name="Hellsten U."/>
            <person name="Kuo D.H."/>
            <person name="Larsson T."/>
            <person name="Lv J."/>
            <person name="Arendt D."/>
            <person name="Savage R."/>
            <person name="Osoegawa K."/>
            <person name="de Jong P."/>
            <person name="Grimwood J."/>
            <person name="Chapman J.A."/>
            <person name="Shapiro H."/>
            <person name="Aerts A."/>
            <person name="Otillar R.P."/>
            <person name="Terry A.Y."/>
            <person name="Boore J.L."/>
            <person name="Grigoriev I.V."/>
            <person name="Lindberg D.R."/>
            <person name="Seaver E.C."/>
            <person name="Weisblat D.A."/>
            <person name="Putnam N.H."/>
            <person name="Rokhsar D.S."/>
        </authorList>
    </citation>
    <scope>NUCLEOTIDE SEQUENCE</scope>
    <source>
        <strain evidence="10 12">I ESC-2004</strain>
    </source>
</reference>
<reference evidence="12" key="1">
    <citation type="submission" date="2012-12" db="EMBL/GenBank/DDBJ databases">
        <authorList>
            <person name="Hellsten U."/>
            <person name="Grimwood J."/>
            <person name="Chapman J.A."/>
            <person name="Shapiro H."/>
            <person name="Aerts A."/>
            <person name="Otillar R.P."/>
            <person name="Terry A.Y."/>
            <person name="Boore J.L."/>
            <person name="Simakov O."/>
            <person name="Marletaz F."/>
            <person name="Cho S.-J."/>
            <person name="Edsinger-Gonzales E."/>
            <person name="Havlak P."/>
            <person name="Kuo D.-H."/>
            <person name="Larsson T."/>
            <person name="Lv J."/>
            <person name="Arendt D."/>
            <person name="Savage R."/>
            <person name="Osoegawa K."/>
            <person name="de Jong P."/>
            <person name="Lindberg D.R."/>
            <person name="Seaver E.C."/>
            <person name="Weisblat D.A."/>
            <person name="Putnam N.H."/>
            <person name="Grigoriev I.V."/>
            <person name="Rokhsar D.S."/>
        </authorList>
    </citation>
    <scope>NUCLEOTIDE SEQUENCE</scope>
    <source>
        <strain evidence="12">I ESC-2004</strain>
    </source>
</reference>
<evidence type="ECO:0000256" key="1">
    <source>
        <dbReference type="ARBA" id="ARBA00004479"/>
    </source>
</evidence>
<dbReference type="GO" id="GO:0007165">
    <property type="term" value="P:signal transduction"/>
    <property type="evidence" value="ECO:0007669"/>
    <property type="project" value="TreeGrafter"/>
</dbReference>
<keyword evidence="4 8" id="KW-1133">Transmembrane helix</keyword>
<proteinExistence type="predicted"/>
<keyword evidence="3" id="KW-0732">Signal</keyword>
<feature type="transmembrane region" description="Helical" evidence="8">
    <location>
        <begin position="406"/>
        <end position="430"/>
    </location>
</feature>
<feature type="non-terminal residue" evidence="10">
    <location>
        <position position="541"/>
    </location>
</feature>
<dbReference type="OMA" id="ETRVMEH"/>
<protein>
    <recommendedName>
        <fullName evidence="9">Receptor ligand binding region domain-containing protein</fullName>
    </recommendedName>
</protein>
<keyword evidence="12" id="KW-1185">Reference proteome</keyword>
<evidence type="ECO:0000256" key="6">
    <source>
        <dbReference type="ARBA" id="ARBA00023170"/>
    </source>
</evidence>
<evidence type="ECO:0000256" key="2">
    <source>
        <dbReference type="ARBA" id="ARBA00022692"/>
    </source>
</evidence>
<evidence type="ECO:0000256" key="7">
    <source>
        <dbReference type="ARBA" id="ARBA00023180"/>
    </source>
</evidence>
<evidence type="ECO:0000256" key="8">
    <source>
        <dbReference type="SAM" id="Phobius"/>
    </source>
</evidence>
<evidence type="ECO:0000313" key="11">
    <source>
        <dbReference type="EnsemblMetazoa" id="CapteP189897"/>
    </source>
</evidence>
<dbReference type="GO" id="GO:0038023">
    <property type="term" value="F:signaling receptor activity"/>
    <property type="evidence" value="ECO:0007669"/>
    <property type="project" value="TreeGrafter"/>
</dbReference>
<sequence>MAIERINKDPYYNRNGEIQLSLVACRSVSEIASFFRIPQISWVATDPDLNDKETYSTLARTLGPFSKLGEFLLEVFSQYKWKRVVLLSSNYLLYLDAAKAIRKVFNENNLTIAYESKYDRFPPDNYIIRTLLKTKLEGRIVVLICPLEDRRRFMLKAHDLGMTEGEYVFYTIDMLPEENILNPESVWKGNDGRDIEAQEAFKAVFHVSLAALSNARVTRFRQEVGQRMRSPPYNEHEVRNGDKYSPFLYDAVLIYVMALNETLNKGLDPTDGMNVVNNLRQKVLIGKIVVEASQVMTNPEYAGITGNLVLDDLGDREPDYWISDMNPFTGSFVKIAEVLNKDLGVRVNDHVTNSKHNFGVSFQEFRKNILPPEWPSGEVGHEFAPPDTPVCGFLGEKCEKEKVATWIIVTTAVSSGALVTAVVILTIYLYRKNKFETDLLIQSWKINKDEIEMINYVRGTGSKAISSATMSSASMNSGSTISKAKTETKSSQLKSMVSFGSTQQQQVFADCGYYRGQMVALKKIKKEHMQLSRAVLMEFKE</sequence>
<dbReference type="InterPro" id="IPR001170">
    <property type="entry name" value="ANPR/GUC"/>
</dbReference>
<dbReference type="InterPro" id="IPR001828">
    <property type="entry name" value="ANF_lig-bd_rcpt"/>
</dbReference>
<dbReference type="HOGENOM" id="CLU_503982_0_0_1"/>
<keyword evidence="7" id="KW-0325">Glycoprotein</keyword>
<reference evidence="11" key="3">
    <citation type="submission" date="2015-06" db="UniProtKB">
        <authorList>
            <consortium name="EnsemblMetazoa"/>
        </authorList>
    </citation>
    <scope>IDENTIFICATION</scope>
</reference>
<accession>R7TR09</accession>
<organism evidence="10">
    <name type="scientific">Capitella teleta</name>
    <name type="common">Polychaete worm</name>
    <dbReference type="NCBI Taxonomy" id="283909"/>
    <lineage>
        <taxon>Eukaryota</taxon>
        <taxon>Metazoa</taxon>
        <taxon>Spiralia</taxon>
        <taxon>Lophotrochozoa</taxon>
        <taxon>Annelida</taxon>
        <taxon>Polychaeta</taxon>
        <taxon>Sedentaria</taxon>
        <taxon>Scolecida</taxon>
        <taxon>Capitellidae</taxon>
        <taxon>Capitella</taxon>
    </lineage>
</organism>
<evidence type="ECO:0000313" key="10">
    <source>
        <dbReference type="EMBL" id="ELT96323.1"/>
    </source>
</evidence>
<dbReference type="PANTHER" id="PTHR44755:SF8">
    <property type="entry name" value="RECEPTOR LIGAND BINDING REGION DOMAIN-CONTAINING PROTEIN"/>
    <property type="match status" value="1"/>
</dbReference>
<evidence type="ECO:0000256" key="4">
    <source>
        <dbReference type="ARBA" id="ARBA00022989"/>
    </source>
</evidence>
<dbReference type="PRINTS" id="PR00255">
    <property type="entry name" value="NATPEPTIDER"/>
</dbReference>
<evidence type="ECO:0000256" key="3">
    <source>
        <dbReference type="ARBA" id="ARBA00022729"/>
    </source>
</evidence>
<dbReference type="EnsemblMetazoa" id="CapteT189897">
    <property type="protein sequence ID" value="CapteP189897"/>
    <property type="gene ID" value="CapteG189897"/>
</dbReference>
<dbReference type="InterPro" id="IPR028082">
    <property type="entry name" value="Peripla_BP_I"/>
</dbReference>
<dbReference type="Pfam" id="PF01094">
    <property type="entry name" value="ANF_receptor"/>
    <property type="match status" value="1"/>
</dbReference>
<keyword evidence="5 8" id="KW-0472">Membrane</keyword>
<dbReference type="Gene3D" id="3.40.50.2300">
    <property type="match status" value="2"/>
</dbReference>
<dbReference type="CDD" id="cd06352">
    <property type="entry name" value="PBP1_NPR_GC-like"/>
    <property type="match status" value="1"/>
</dbReference>
<dbReference type="SUPFAM" id="SSF53822">
    <property type="entry name" value="Periplasmic binding protein-like I"/>
    <property type="match status" value="1"/>
</dbReference>
<evidence type="ECO:0000313" key="12">
    <source>
        <dbReference type="Proteomes" id="UP000014760"/>
    </source>
</evidence>
<evidence type="ECO:0000256" key="5">
    <source>
        <dbReference type="ARBA" id="ARBA00023136"/>
    </source>
</evidence>
<feature type="domain" description="Receptor ligand binding region" evidence="9">
    <location>
        <begin position="24"/>
        <end position="326"/>
    </location>
</feature>
<dbReference type="EMBL" id="KB308863">
    <property type="protein sequence ID" value="ELT96323.1"/>
    <property type="molecule type" value="Genomic_DNA"/>
</dbReference>
<dbReference type="AlphaFoldDB" id="R7TR09"/>
<dbReference type="STRING" id="283909.R7TR09"/>
<dbReference type="Proteomes" id="UP000014760">
    <property type="component" value="Unassembled WGS sequence"/>
</dbReference>
<evidence type="ECO:0000259" key="9">
    <source>
        <dbReference type="Pfam" id="PF01094"/>
    </source>
</evidence>
<dbReference type="EMBL" id="AMQN01011398">
    <property type="status" value="NOT_ANNOTATED_CDS"/>
    <property type="molecule type" value="Genomic_DNA"/>
</dbReference>
<dbReference type="GO" id="GO:0017046">
    <property type="term" value="F:peptide hormone binding"/>
    <property type="evidence" value="ECO:0007669"/>
    <property type="project" value="TreeGrafter"/>
</dbReference>
<comment type="subcellular location">
    <subcellularLocation>
        <location evidence="1">Membrane</location>
        <topology evidence="1">Single-pass type I membrane protein</topology>
    </subcellularLocation>
</comment>
<dbReference type="InterPro" id="IPR052612">
    <property type="entry name" value="ANP_Clearance_Receptor"/>
</dbReference>
<name>R7TR09_CAPTE</name>